<name>A0A1G4V427_9FLAO</name>
<accession>A0A1G4V427</accession>
<evidence type="ECO:0000313" key="3">
    <source>
        <dbReference type="EMBL" id="SCW99905.1"/>
    </source>
</evidence>
<dbReference type="InterPro" id="IPR021782">
    <property type="entry name" value="DUF3347"/>
</dbReference>
<feature type="domain" description="DUF3347" evidence="2">
    <location>
        <begin position="28"/>
        <end position="109"/>
    </location>
</feature>
<dbReference type="AlphaFoldDB" id="A0A1G4V427"/>
<keyword evidence="1" id="KW-0732">Signal</keyword>
<dbReference type="Pfam" id="PF11827">
    <property type="entry name" value="DUF3347"/>
    <property type="match status" value="1"/>
</dbReference>
<dbReference type="eggNOG" id="COG0845">
    <property type="taxonomic scope" value="Bacteria"/>
</dbReference>
<dbReference type="RefSeq" id="WP_023575150.1">
    <property type="nucleotide sequence ID" value="NZ_CBCSBQ010000013.1"/>
</dbReference>
<evidence type="ECO:0000256" key="1">
    <source>
        <dbReference type="SAM" id="SignalP"/>
    </source>
</evidence>
<gene>
    <name evidence="3" type="ORF">SAMN02927925_00057</name>
</gene>
<feature type="chain" id="PRO_5010237837" description="DUF3347 domain-containing protein" evidence="1">
    <location>
        <begin position="22"/>
        <end position="156"/>
    </location>
</feature>
<dbReference type="EMBL" id="FMTY01000001">
    <property type="protein sequence ID" value="SCW99905.1"/>
    <property type="molecule type" value="Genomic_DNA"/>
</dbReference>
<proteinExistence type="predicted"/>
<feature type="signal peptide" evidence="1">
    <location>
        <begin position="1"/>
        <end position="21"/>
    </location>
</feature>
<protein>
    <recommendedName>
        <fullName evidence="2">DUF3347 domain-containing protein</fullName>
    </recommendedName>
</protein>
<sequence>MKTFFLIVLSWVGLMSAQAQNKDWNQLLNDYLKLEDALVASNPDEAKEAIAKMQKEVKQLQPDAAGKAHQKELKFLTAYLEVAGKATSLEDIRTRFEKISGSMIALAEQKVFGAEALYVMYCPMKKTSWLDDTKDVKNPYYGKAMLTCGSVKKTIN</sequence>
<reference evidence="3 4" key="1">
    <citation type="submission" date="2016-10" db="EMBL/GenBank/DDBJ databases">
        <authorList>
            <person name="de Groot N.N."/>
        </authorList>
    </citation>
    <scope>NUCLEOTIDE SEQUENCE [LARGE SCALE GENOMIC DNA]</scope>
    <source>
        <strain evidence="3 4">CGMCC 1.3801</strain>
    </source>
</reference>
<evidence type="ECO:0000259" key="2">
    <source>
        <dbReference type="Pfam" id="PF11827"/>
    </source>
</evidence>
<organism evidence="3 4">
    <name type="scientific">Flavobacterium saliperosum</name>
    <dbReference type="NCBI Taxonomy" id="329186"/>
    <lineage>
        <taxon>Bacteria</taxon>
        <taxon>Pseudomonadati</taxon>
        <taxon>Bacteroidota</taxon>
        <taxon>Flavobacteriia</taxon>
        <taxon>Flavobacteriales</taxon>
        <taxon>Flavobacteriaceae</taxon>
        <taxon>Flavobacterium</taxon>
    </lineage>
</organism>
<evidence type="ECO:0000313" key="4">
    <source>
        <dbReference type="Proteomes" id="UP000182124"/>
    </source>
</evidence>
<dbReference type="STRING" id="329186.SAMN02927925_00057"/>
<dbReference type="Proteomes" id="UP000182124">
    <property type="component" value="Unassembled WGS sequence"/>
</dbReference>